<dbReference type="Pfam" id="PF01106">
    <property type="entry name" value="NifU"/>
    <property type="match status" value="1"/>
</dbReference>
<dbReference type="Proteomes" id="UP001215956">
    <property type="component" value="Unassembled WGS sequence"/>
</dbReference>
<dbReference type="SUPFAM" id="SSF117916">
    <property type="entry name" value="Fe-S cluster assembly (FSCA) domain-like"/>
    <property type="match status" value="1"/>
</dbReference>
<dbReference type="InterPro" id="IPR034904">
    <property type="entry name" value="FSCA_dom_sf"/>
</dbReference>
<accession>A0ABT5XF19</accession>
<dbReference type="PANTHER" id="PTHR11178">
    <property type="entry name" value="IRON-SULFUR CLUSTER SCAFFOLD PROTEIN NFU-RELATED"/>
    <property type="match status" value="1"/>
</dbReference>
<keyword evidence="4" id="KW-1185">Reference proteome</keyword>
<protein>
    <submittedName>
        <fullName evidence="3">NifU family protein</fullName>
    </submittedName>
</protein>
<organism evidence="3 4">
    <name type="scientific">Candidatus Methanocrinis alkalitolerans</name>
    <dbReference type="NCBI Taxonomy" id="3033395"/>
    <lineage>
        <taxon>Archaea</taxon>
        <taxon>Methanobacteriati</taxon>
        <taxon>Methanobacteriota</taxon>
        <taxon>Stenosarchaea group</taxon>
        <taxon>Methanomicrobia</taxon>
        <taxon>Methanotrichales</taxon>
        <taxon>Methanotrichaceae</taxon>
        <taxon>Methanocrinis</taxon>
    </lineage>
</organism>
<dbReference type="PANTHER" id="PTHR11178:SF25">
    <property type="entry name" value="NIFU-LIKE PROTEIN 3, CHLOROPLASTIC"/>
    <property type="match status" value="1"/>
</dbReference>
<evidence type="ECO:0000313" key="3">
    <source>
        <dbReference type="EMBL" id="MDF0593317.1"/>
    </source>
</evidence>
<name>A0ABT5XF19_9EURY</name>
<reference evidence="3 4" key="1">
    <citation type="submission" date="2023-03" db="EMBL/GenBank/DDBJ databases">
        <title>Whole genome sequencing of Methanotrichaceae archaeon M04Ac.</title>
        <authorList>
            <person name="Khomyakova M.A."/>
            <person name="Merkel A.Y."/>
            <person name="Slobodkin A.I."/>
        </authorList>
    </citation>
    <scope>NUCLEOTIDE SEQUENCE [LARGE SCALE GENOMIC DNA]</scope>
    <source>
        <strain evidence="3 4">M04Ac</strain>
    </source>
</reference>
<evidence type="ECO:0000256" key="1">
    <source>
        <dbReference type="ARBA" id="ARBA00006420"/>
    </source>
</evidence>
<feature type="domain" description="NIF system FeS cluster assembly NifU C-terminal" evidence="2">
    <location>
        <begin position="8"/>
        <end position="74"/>
    </location>
</feature>
<dbReference type="Gene3D" id="3.30.300.130">
    <property type="entry name" value="Fe-S cluster assembly (FSCA)"/>
    <property type="match status" value="1"/>
</dbReference>
<comment type="similarity">
    <text evidence="1">Belongs to the NifU family.</text>
</comment>
<proteinExistence type="inferred from homology"/>
<comment type="caution">
    <text evidence="3">The sequence shown here is derived from an EMBL/GenBank/DDBJ whole genome shotgun (WGS) entry which is preliminary data.</text>
</comment>
<dbReference type="RefSeq" id="WP_316969021.1">
    <property type="nucleotide sequence ID" value="NZ_JARFPL010000018.1"/>
</dbReference>
<evidence type="ECO:0000259" key="2">
    <source>
        <dbReference type="Pfam" id="PF01106"/>
    </source>
</evidence>
<dbReference type="EMBL" id="JARFPL010000018">
    <property type="protein sequence ID" value="MDF0593317.1"/>
    <property type="molecule type" value="Genomic_DNA"/>
</dbReference>
<sequence length="76" mass="8383">MPNFRSEVESVLEVIRNALRMDGGDIELVDINDDGVVSVRLTGSCAGCPFSQMTLKNFVERELKKNVDGIREVVAV</sequence>
<gene>
    <name evidence="3" type="ORF">P0O24_06950</name>
</gene>
<dbReference type="InterPro" id="IPR001075">
    <property type="entry name" value="NIF_FeS_clus_asmbl_NifU_C"/>
</dbReference>
<evidence type="ECO:0000313" key="4">
    <source>
        <dbReference type="Proteomes" id="UP001215956"/>
    </source>
</evidence>